<evidence type="ECO:0000313" key="2">
    <source>
        <dbReference type="Proteomes" id="UP000027601"/>
    </source>
</evidence>
<comment type="caution">
    <text evidence="1">The sequence shown here is derived from an EMBL/GenBank/DDBJ whole genome shotgun (WGS) entry which is preliminary data.</text>
</comment>
<name>A0A069D3L7_9BACE</name>
<dbReference type="STRING" id="1121097.GCA_000428125_02143"/>
<accession>A0A069D3L7</accession>
<keyword evidence="2" id="KW-1185">Reference proteome</keyword>
<dbReference type="AlphaFoldDB" id="A0A069D3L7"/>
<proteinExistence type="predicted"/>
<sequence length="60" mass="6834">MTQETVSLFKLLVIFFKSAVMFFKKLVMFCPTPPDACSKFLNQLIIHKLALDKNLLKSVG</sequence>
<reference evidence="1 2" key="1">
    <citation type="journal article" date="2015" name="Microbes Environ.">
        <title>Distribution and evolution of nitrogen fixation genes in the phylum bacteroidetes.</title>
        <authorList>
            <person name="Inoue J."/>
            <person name="Oshima K."/>
            <person name="Suda W."/>
            <person name="Sakamoto M."/>
            <person name="Iino T."/>
            <person name="Noda S."/>
            <person name="Hongoh Y."/>
            <person name="Hattori M."/>
            <person name="Ohkuma M."/>
        </authorList>
    </citation>
    <scope>NUCLEOTIDE SEQUENCE [LARGE SCALE GENOMIC DNA]</scope>
    <source>
        <strain evidence="1 2">JCM 15093</strain>
    </source>
</reference>
<organism evidence="1 2">
    <name type="scientific">Bacteroides graminisolvens DSM 19988 = JCM 15093</name>
    <dbReference type="NCBI Taxonomy" id="1121097"/>
    <lineage>
        <taxon>Bacteria</taxon>
        <taxon>Pseudomonadati</taxon>
        <taxon>Bacteroidota</taxon>
        <taxon>Bacteroidia</taxon>
        <taxon>Bacteroidales</taxon>
        <taxon>Bacteroidaceae</taxon>
        <taxon>Bacteroides</taxon>
    </lineage>
</organism>
<dbReference type="Proteomes" id="UP000027601">
    <property type="component" value="Unassembled WGS sequence"/>
</dbReference>
<protein>
    <submittedName>
        <fullName evidence="1">Uncharacterized protein</fullName>
    </submittedName>
</protein>
<gene>
    <name evidence="1" type="ORF">JCM15093_2129</name>
</gene>
<evidence type="ECO:0000313" key="1">
    <source>
        <dbReference type="EMBL" id="GAK36925.1"/>
    </source>
</evidence>
<dbReference type="EMBL" id="BAJS01000011">
    <property type="protein sequence ID" value="GAK36925.1"/>
    <property type="molecule type" value="Genomic_DNA"/>
</dbReference>